<dbReference type="SUPFAM" id="SSF90257">
    <property type="entry name" value="Myosin rod fragments"/>
    <property type="match status" value="1"/>
</dbReference>
<dbReference type="EMBL" id="LN890568">
    <property type="protein sequence ID" value="CUS23711.1"/>
    <property type="molecule type" value="Genomic_DNA"/>
</dbReference>
<reference evidence="4" key="1">
    <citation type="submission" date="2015-10" db="EMBL/GenBank/DDBJ databases">
        <authorList>
            <person name="Devillers H."/>
        </authorList>
    </citation>
    <scope>NUCLEOTIDE SEQUENCE [LARGE SCALE GENOMIC DNA]</scope>
</reference>
<evidence type="ECO:0000256" key="2">
    <source>
        <dbReference type="SAM" id="MobiDB-lite"/>
    </source>
</evidence>
<dbReference type="OrthoDB" id="4036563at2759"/>
<proteinExistence type="predicted"/>
<feature type="region of interest" description="Disordered" evidence="2">
    <location>
        <begin position="717"/>
        <end position="790"/>
    </location>
</feature>
<sequence length="790" mass="90747">MANFLRDGGTGYKVRSNIFSKFRNKESIQDADFSAENDVTSFECSTMQDKHSGLDSAPSKDDTSVIATQNLTESTPKANRFPRNLKVCRPRNDEEELEITEVRQVSHRDLRKLLKNESTVNENLASLGTAEELKDTSTNDVLLDAFTNTQKICSNLKVELQRQKSENQEQAQAILSYKTELSAIEERIARYKQFLLVIEEKSQQLQSQKNDSEEQLRELRRSYGELQNRVREYGKECGTIKKSLEETRLMQKDFEVSVSKKAKEIEYLKKELNDSSGQLSEEKLKNRELLQELRALRKQSDSLAEKAIRKFESEVKKELSVINRMIKRDNQILTLSPEDKIELGSMLQNMLVVEIKNENKDLVSNVGQVFERGLSKVEEISRNAIESDSNLFAQQMTVLGELKDCVLSLSDKYQYLNDVSFNETIVQPISTLNQSMEKVQQSLILVAERLNQYKTQIDIESQYEKRVEDLYEKLQALSTQKTEAVALIRSKDLEIEELSNQVFTKNNTLSELATKEDKARNEVVEIRKVLQTKTKELKKLKEELNMLTANSESKLTSQAEIAKILLQERDSLKQDNGQLRASKKEVEEECVNVKDKANRAIEQVQALNVEVVQLKAQELELDEENRKLNIVLEQLHFDAKESSDQLREYKQQISFLENDKRNCASQTLECQDKINFLEQQLEDAQKEIREIRGSQQNIHFKRKPYSAVEGAQRLASPSAHLPNDGFDLSSSSNDDLEMTNPSPAPQKPFRAQIQAPFGKPLPSTKKGKKMLLSDNERSEHKSKNRKKRKT</sequence>
<organism evidence="3 4">
    <name type="scientific">Lachancea quebecensis</name>
    <dbReference type="NCBI Taxonomy" id="1654605"/>
    <lineage>
        <taxon>Eukaryota</taxon>
        <taxon>Fungi</taxon>
        <taxon>Dikarya</taxon>
        <taxon>Ascomycota</taxon>
        <taxon>Saccharomycotina</taxon>
        <taxon>Saccharomycetes</taxon>
        <taxon>Saccharomycetales</taxon>
        <taxon>Saccharomycetaceae</taxon>
        <taxon>Lachancea</taxon>
    </lineage>
</organism>
<protein>
    <submittedName>
        <fullName evidence="3">LAQU0S11e02542g1_1</fullName>
    </submittedName>
</protein>
<name>A0A0P1L2N0_9SACH</name>
<feature type="coiled-coil region" evidence="1">
    <location>
        <begin position="279"/>
        <end position="306"/>
    </location>
</feature>
<evidence type="ECO:0000313" key="4">
    <source>
        <dbReference type="Proteomes" id="UP000236544"/>
    </source>
</evidence>
<gene>
    <name evidence="3" type="ORF">LAQU0_S11e02542g</name>
</gene>
<evidence type="ECO:0000313" key="3">
    <source>
        <dbReference type="EMBL" id="CUS23711.1"/>
    </source>
</evidence>
<accession>A0A0P1L2N0</accession>
<keyword evidence="4" id="KW-1185">Reference proteome</keyword>
<dbReference type="AlphaFoldDB" id="A0A0P1L2N0"/>
<feature type="coiled-coil region" evidence="1">
    <location>
        <begin position="153"/>
        <end position="236"/>
    </location>
</feature>
<keyword evidence="1" id="KW-0175">Coiled coil</keyword>
<dbReference type="Proteomes" id="UP000236544">
    <property type="component" value="Unassembled WGS sequence"/>
</dbReference>
<feature type="coiled-coil region" evidence="1">
    <location>
        <begin position="523"/>
        <end position="697"/>
    </location>
</feature>
<evidence type="ECO:0000256" key="1">
    <source>
        <dbReference type="SAM" id="Coils"/>
    </source>
</evidence>